<organism evidence="1 2">
    <name type="scientific">Candidatus Magnetobacterium bavaricum</name>
    <dbReference type="NCBI Taxonomy" id="29290"/>
    <lineage>
        <taxon>Bacteria</taxon>
        <taxon>Pseudomonadati</taxon>
        <taxon>Nitrospirota</taxon>
        <taxon>Thermodesulfovibrionia</taxon>
        <taxon>Thermodesulfovibrionales</taxon>
        <taxon>Candidatus Magnetobacteriaceae</taxon>
        <taxon>Candidatus Magnetobacterium</taxon>
    </lineage>
</organism>
<evidence type="ECO:0000313" key="2">
    <source>
        <dbReference type="Proteomes" id="UP000033423"/>
    </source>
</evidence>
<dbReference type="Proteomes" id="UP000033423">
    <property type="component" value="Unassembled WGS sequence"/>
</dbReference>
<evidence type="ECO:0000313" key="1">
    <source>
        <dbReference type="EMBL" id="KJU84392.1"/>
    </source>
</evidence>
<sequence>MERASSFFESIINDLGLGEAMHLQNIRNDWHGLFPPPLSLHTQPDFLKNSTLHINVDSHVWLQELHFYQTHILEKLYSHGIRAIKLRVGEVTANTTDTAKDDIVFIPLDEEDRLFIETTTAGIKDDDLRAVIRKTMQKAFSYPKKEGR</sequence>
<name>A0A0F3GRK1_9BACT</name>
<dbReference type="PANTHER" id="PTHR36456:SF1">
    <property type="entry name" value="UPF0232 PROTEIN SCO3875"/>
    <property type="match status" value="1"/>
</dbReference>
<accession>A0A0F3GRK1</accession>
<protein>
    <submittedName>
        <fullName evidence="1">Protein containing DUF721</fullName>
    </submittedName>
</protein>
<reference evidence="1 2" key="1">
    <citation type="submission" date="2015-02" db="EMBL/GenBank/DDBJ databases">
        <title>Single-cell genomics of uncultivated deep-branching MTB reveals a conserved set of magnetosome genes.</title>
        <authorList>
            <person name="Kolinko S."/>
            <person name="Richter M."/>
            <person name="Glockner F.O."/>
            <person name="Brachmann A."/>
            <person name="Schuler D."/>
        </authorList>
    </citation>
    <scope>NUCLEOTIDE SEQUENCE [LARGE SCALE GENOMIC DNA]</scope>
    <source>
        <strain evidence="1">TM-1</strain>
    </source>
</reference>
<dbReference type="EMBL" id="LACI01001482">
    <property type="protein sequence ID" value="KJU84392.1"/>
    <property type="molecule type" value="Genomic_DNA"/>
</dbReference>
<dbReference type="InterPro" id="IPR007922">
    <property type="entry name" value="DciA-like"/>
</dbReference>
<dbReference type="PANTHER" id="PTHR36456">
    <property type="entry name" value="UPF0232 PROTEIN SCO3875"/>
    <property type="match status" value="1"/>
</dbReference>
<keyword evidence="2" id="KW-1185">Reference proteome</keyword>
<comment type="caution">
    <text evidence="1">The sequence shown here is derived from an EMBL/GenBank/DDBJ whole genome shotgun (WGS) entry which is preliminary data.</text>
</comment>
<gene>
    <name evidence="1" type="ORF">MBAV_003414</name>
</gene>
<dbReference type="Pfam" id="PF05258">
    <property type="entry name" value="DciA"/>
    <property type="match status" value="1"/>
</dbReference>
<dbReference type="AlphaFoldDB" id="A0A0F3GRK1"/>
<proteinExistence type="predicted"/>